<keyword evidence="10" id="KW-1185">Reference proteome</keyword>
<evidence type="ECO:0000256" key="2">
    <source>
        <dbReference type="ARBA" id="ARBA00010261"/>
    </source>
</evidence>
<dbReference type="STRING" id="425265.A8PTS9"/>
<dbReference type="GeneID" id="5857004"/>
<dbReference type="Proteomes" id="UP000008837">
    <property type="component" value="Unassembled WGS sequence"/>
</dbReference>
<comment type="caution">
    <text evidence="9">The sequence shown here is derived from an EMBL/GenBank/DDBJ whole genome shotgun (WGS) entry which is preliminary data.</text>
</comment>
<comment type="subcellular location">
    <subcellularLocation>
        <location evidence="1">Mitochondrion inner membrane</location>
        <topology evidence="1">Peripheral membrane protein</topology>
        <orientation evidence="1">Matrix side</orientation>
    </subcellularLocation>
</comment>
<evidence type="ECO:0000256" key="1">
    <source>
        <dbReference type="ARBA" id="ARBA00004443"/>
    </source>
</evidence>
<keyword evidence="6" id="KW-0249">Electron transport</keyword>
<dbReference type="OrthoDB" id="286811at2759"/>
<keyword evidence="5" id="KW-0999">Mitochondrion inner membrane</keyword>
<comment type="similarity">
    <text evidence="2">Belongs to the complex I NDUFA5 subunit family.</text>
</comment>
<evidence type="ECO:0000256" key="5">
    <source>
        <dbReference type="ARBA" id="ARBA00022792"/>
    </source>
</evidence>
<protein>
    <submittedName>
        <fullName evidence="9">Uncharacterized protein</fullName>
    </submittedName>
</protein>
<accession>A8PTS9</accession>
<evidence type="ECO:0000256" key="8">
    <source>
        <dbReference type="ARBA" id="ARBA00023136"/>
    </source>
</evidence>
<keyword evidence="8" id="KW-0472">Membrane</keyword>
<evidence type="ECO:0000256" key="3">
    <source>
        <dbReference type="ARBA" id="ARBA00022448"/>
    </source>
</evidence>
<dbReference type="GO" id="GO:0022904">
    <property type="term" value="P:respiratory electron transport chain"/>
    <property type="evidence" value="ECO:0007669"/>
    <property type="project" value="InterPro"/>
</dbReference>
<dbReference type="GO" id="GO:0005743">
    <property type="term" value="C:mitochondrial inner membrane"/>
    <property type="evidence" value="ECO:0007669"/>
    <property type="project" value="UniProtKB-SubCell"/>
</dbReference>
<dbReference type="PANTHER" id="PTHR12653:SF0">
    <property type="entry name" value="NADH DEHYDROGENASE [UBIQUINONE] 1 ALPHA SUBCOMPLEX SUBUNIT 5"/>
    <property type="match status" value="1"/>
</dbReference>
<organism evidence="9 10">
    <name type="scientific">Malassezia globosa (strain ATCC MYA-4612 / CBS 7966)</name>
    <name type="common">Dandruff-associated fungus</name>
    <dbReference type="NCBI Taxonomy" id="425265"/>
    <lineage>
        <taxon>Eukaryota</taxon>
        <taxon>Fungi</taxon>
        <taxon>Dikarya</taxon>
        <taxon>Basidiomycota</taxon>
        <taxon>Ustilaginomycotina</taxon>
        <taxon>Malasseziomycetes</taxon>
        <taxon>Malasseziales</taxon>
        <taxon>Malasseziaceae</taxon>
        <taxon>Malassezia</taxon>
    </lineage>
</organism>
<name>A8PTS9_MALGO</name>
<dbReference type="RefSeq" id="XP_001732698.1">
    <property type="nucleotide sequence ID" value="XM_001732646.1"/>
</dbReference>
<dbReference type="EMBL" id="AAYY01000001">
    <property type="protein sequence ID" value="EDP45484.1"/>
    <property type="molecule type" value="Genomic_DNA"/>
</dbReference>
<keyword evidence="7" id="KW-0496">Mitochondrion</keyword>
<keyword evidence="3" id="KW-0813">Transport</keyword>
<dbReference type="AlphaFoldDB" id="A8PTS9"/>
<dbReference type="Pfam" id="PF04716">
    <property type="entry name" value="ETC_C1_NDUFA5"/>
    <property type="match status" value="1"/>
</dbReference>
<evidence type="ECO:0000256" key="6">
    <source>
        <dbReference type="ARBA" id="ARBA00022982"/>
    </source>
</evidence>
<dbReference type="VEuPathDB" id="FungiDB:MGL_0473"/>
<gene>
    <name evidence="9" type="ORF">MGL_0473</name>
</gene>
<evidence type="ECO:0000313" key="9">
    <source>
        <dbReference type="EMBL" id="EDP45484.1"/>
    </source>
</evidence>
<evidence type="ECO:0000313" key="10">
    <source>
        <dbReference type="Proteomes" id="UP000008837"/>
    </source>
</evidence>
<reference evidence="9 10" key="1">
    <citation type="journal article" date="2007" name="Proc. Natl. Acad. Sci. U.S.A.">
        <title>Dandruff-associated Malassezia genomes reveal convergent and divergent virulence traits shared with plant and human fungal pathogens.</title>
        <authorList>
            <person name="Xu J."/>
            <person name="Saunders C.W."/>
            <person name="Hu P."/>
            <person name="Grant R.A."/>
            <person name="Boekhout T."/>
            <person name="Kuramae E.E."/>
            <person name="Kronstad J.W."/>
            <person name="Deangelis Y.M."/>
            <person name="Reeder N.L."/>
            <person name="Johnstone K.R."/>
            <person name="Leland M."/>
            <person name="Fieno A.M."/>
            <person name="Begley W.M."/>
            <person name="Sun Y."/>
            <person name="Lacey M.P."/>
            <person name="Chaudhary T."/>
            <person name="Keough T."/>
            <person name="Chu L."/>
            <person name="Sears R."/>
            <person name="Yuan B."/>
            <person name="Dawson T.L.Jr."/>
        </authorList>
    </citation>
    <scope>NUCLEOTIDE SEQUENCE [LARGE SCALE GENOMIC DNA]</scope>
    <source>
        <strain evidence="10">ATCC MYA-4612 / CBS 7966</strain>
    </source>
</reference>
<dbReference type="InterPro" id="IPR006806">
    <property type="entry name" value="NDUFA5"/>
</dbReference>
<evidence type="ECO:0000256" key="4">
    <source>
        <dbReference type="ARBA" id="ARBA00022660"/>
    </source>
</evidence>
<sequence length="144" mass="16129">MFATKAVRYFPSAVRAEATQFLRTKRSTNIAGLEIHPDPLPELESTYTQTLRVLKTMPESAVFRQSSEAVTQQRLDIVKAAMSETSRKNAYASEAAIDQVVAQLDSGLIEEIVDQAQDELHLAAKMIDWKPYVYLIESNVSPQL</sequence>
<dbReference type="PANTHER" id="PTHR12653">
    <property type="entry name" value="NADH-UBIQUINONE OXIDOREDUCTASE 13 KD-B SUBUNIT"/>
    <property type="match status" value="1"/>
</dbReference>
<proteinExistence type="inferred from homology"/>
<dbReference type="KEGG" id="mgl:MGL_0473"/>
<keyword evidence="4" id="KW-0679">Respiratory chain</keyword>
<dbReference type="InParanoid" id="A8PTS9"/>
<evidence type="ECO:0000256" key="7">
    <source>
        <dbReference type="ARBA" id="ARBA00023128"/>
    </source>
</evidence>